<dbReference type="AlphaFoldDB" id="A0AAJ7VYU3"/>
<dbReference type="KEGG" id="ccin:112493919"/>
<dbReference type="Proteomes" id="UP000694920">
    <property type="component" value="Unplaced"/>
</dbReference>
<dbReference type="InterPro" id="IPR049012">
    <property type="entry name" value="Mutator_transp_dom"/>
</dbReference>
<protein>
    <submittedName>
        <fullName evidence="3">Uncharacterized protein LOC112493919</fullName>
    </submittedName>
</protein>
<accession>A0AAJ7VYU3</accession>
<dbReference type="Pfam" id="PF20700">
    <property type="entry name" value="Mutator"/>
    <property type="match status" value="1"/>
</dbReference>
<keyword evidence="2" id="KW-1185">Reference proteome</keyword>
<evidence type="ECO:0000259" key="1">
    <source>
        <dbReference type="Pfam" id="PF20700"/>
    </source>
</evidence>
<evidence type="ECO:0000313" key="3">
    <source>
        <dbReference type="RefSeq" id="XP_024937792.1"/>
    </source>
</evidence>
<reference evidence="3" key="1">
    <citation type="submission" date="2025-08" db="UniProtKB">
        <authorList>
            <consortium name="RefSeq"/>
        </authorList>
    </citation>
    <scope>IDENTIFICATION</scope>
</reference>
<proteinExistence type="predicted"/>
<gene>
    <name evidence="3" type="primary">LOC112493919</name>
</gene>
<dbReference type="RefSeq" id="XP_024937792.1">
    <property type="nucleotide sequence ID" value="XM_025082024.1"/>
</dbReference>
<feature type="domain" description="Mutator-like transposase" evidence="1">
    <location>
        <begin position="49"/>
        <end position="93"/>
    </location>
</feature>
<name>A0AAJ7VYU3_CEPCN</name>
<organism evidence="2 3">
    <name type="scientific">Cephus cinctus</name>
    <name type="common">Wheat stem sawfly</name>
    <dbReference type="NCBI Taxonomy" id="211228"/>
    <lineage>
        <taxon>Eukaryota</taxon>
        <taxon>Metazoa</taxon>
        <taxon>Ecdysozoa</taxon>
        <taxon>Arthropoda</taxon>
        <taxon>Hexapoda</taxon>
        <taxon>Insecta</taxon>
        <taxon>Pterygota</taxon>
        <taxon>Neoptera</taxon>
        <taxon>Endopterygota</taxon>
        <taxon>Hymenoptera</taxon>
        <taxon>Cephoidea</taxon>
        <taxon>Cephidae</taxon>
        <taxon>Cephus</taxon>
    </lineage>
</organism>
<dbReference type="GeneID" id="112493919"/>
<evidence type="ECO:0000313" key="2">
    <source>
        <dbReference type="Proteomes" id="UP000694920"/>
    </source>
</evidence>
<sequence length="253" mass="28484">MESDTGDELVHESAILKETGLNVRVLIGDEESSAIAAVRRGSSERIFNNRDVIPHLQKCFAFAVAQNKGKSTDLAAMLRAIPDHVFDQHENCGQRYYQGSENDSNSQQILLKNPELHQVLSELFQKYANNSAVAASSQGNESLNNIMAHKAPKNRYYSQREFADYQWASSICTKNGGNGYLPHVAKKLGMSPVKYTKPFIKRQDEIKIRQAAAAKLSTTKSRQNILRRLQELRKNTEQREGVQYQPNCGIEID</sequence>